<evidence type="ECO:0000256" key="1">
    <source>
        <dbReference type="ARBA" id="ARBA00006484"/>
    </source>
</evidence>
<comment type="caution">
    <text evidence="2">The sequence shown here is derived from an EMBL/GenBank/DDBJ whole genome shotgun (WGS) entry which is preliminary data.</text>
</comment>
<gene>
    <name evidence="2" type="ORF">FHY56_14935</name>
</gene>
<dbReference type="PANTHER" id="PTHR42760">
    <property type="entry name" value="SHORT-CHAIN DEHYDROGENASES/REDUCTASES FAMILY MEMBER"/>
    <property type="match status" value="1"/>
</dbReference>
<evidence type="ECO:0000313" key="3">
    <source>
        <dbReference type="Proteomes" id="UP000315388"/>
    </source>
</evidence>
<dbReference type="PROSITE" id="PS00061">
    <property type="entry name" value="ADH_SHORT"/>
    <property type="match status" value="1"/>
</dbReference>
<dbReference type="SUPFAM" id="SSF51735">
    <property type="entry name" value="NAD(P)-binding Rossmann-fold domains"/>
    <property type="match status" value="1"/>
</dbReference>
<dbReference type="InterPro" id="IPR002347">
    <property type="entry name" value="SDR_fam"/>
</dbReference>
<dbReference type="RefSeq" id="WP_140905955.1">
    <property type="nucleotide sequence ID" value="NZ_JBHTMD010000011.1"/>
</dbReference>
<dbReference type="PRINTS" id="PR00081">
    <property type="entry name" value="GDHRDH"/>
</dbReference>
<comment type="similarity">
    <text evidence="1">Belongs to the short-chain dehydrogenases/reductases (SDR) family.</text>
</comment>
<name>A0A502BK75_9HYPH</name>
<dbReference type="PRINTS" id="PR00080">
    <property type="entry name" value="SDRFAMILY"/>
</dbReference>
<organism evidence="2 3">
    <name type="scientific">Brucella gallinifaecis</name>
    <dbReference type="NCBI Taxonomy" id="215590"/>
    <lineage>
        <taxon>Bacteria</taxon>
        <taxon>Pseudomonadati</taxon>
        <taxon>Pseudomonadota</taxon>
        <taxon>Alphaproteobacteria</taxon>
        <taxon>Hyphomicrobiales</taxon>
        <taxon>Brucellaceae</taxon>
        <taxon>Brucella/Ochrobactrum group</taxon>
        <taxon>Brucella</taxon>
    </lineage>
</organism>
<reference evidence="2 3" key="1">
    <citation type="journal article" date="2003" name="Int. J. Syst. Evol. Microbiol.">
        <title>Towards a standardized format for the description of a novel species (of an established genus): Ochrobactrum gallinifaecis sp. nov.</title>
        <authorList>
            <person name="Kampfer P."/>
            <person name="Buczolits S."/>
            <person name="Albrecht A."/>
            <person name="Busse H.J."/>
            <person name="Stackebrandt E."/>
        </authorList>
    </citation>
    <scope>NUCLEOTIDE SEQUENCE [LARGE SCALE GENOMIC DNA]</scope>
    <source>
        <strain evidence="2 3">ISO 196</strain>
    </source>
</reference>
<dbReference type="InterPro" id="IPR020904">
    <property type="entry name" value="Sc_DH/Rdtase_CS"/>
</dbReference>
<dbReference type="CDD" id="cd05233">
    <property type="entry name" value="SDR_c"/>
    <property type="match status" value="1"/>
</dbReference>
<evidence type="ECO:0000313" key="2">
    <source>
        <dbReference type="EMBL" id="TPF74400.1"/>
    </source>
</evidence>
<dbReference type="FunFam" id="3.40.50.720:FF:000084">
    <property type="entry name" value="Short-chain dehydrogenase reductase"/>
    <property type="match status" value="1"/>
</dbReference>
<dbReference type="AlphaFoldDB" id="A0A502BK75"/>
<dbReference type="Proteomes" id="UP000315388">
    <property type="component" value="Unassembled WGS sequence"/>
</dbReference>
<accession>A0A502BK75</accession>
<dbReference type="Gene3D" id="3.40.50.720">
    <property type="entry name" value="NAD(P)-binding Rossmann-like Domain"/>
    <property type="match status" value="1"/>
</dbReference>
<dbReference type="InterPro" id="IPR036291">
    <property type="entry name" value="NAD(P)-bd_dom_sf"/>
</dbReference>
<sequence length="263" mass="26757">MDFKSRFDLDGRVALVTGGASGLGLAMAEAVASAGAKVVIADLDGEAAANLAETFLKKGFLASAQTVNIAQAGAAADLVTTIVAEHGKLDIAFANAGISGGPGPFTEAGNLETSSAERWQQVLDVNLTGVFATIQAAAGPMRAQRWGRIIVTASSAGFRADPMVGYSYVATKAAVINLVKQAAIDLARFNVMVNAIAPGPFRTNIGGGRMHDAETEQQFAQSLPLGRVGTPEEIGGAALLLASEASSFITGAIIPVDGGAIAW</sequence>
<proteinExistence type="inferred from homology"/>
<dbReference type="EMBL" id="VEWJ01000012">
    <property type="protein sequence ID" value="TPF74400.1"/>
    <property type="molecule type" value="Genomic_DNA"/>
</dbReference>
<dbReference type="Pfam" id="PF13561">
    <property type="entry name" value="adh_short_C2"/>
    <property type="match status" value="1"/>
</dbReference>
<dbReference type="GO" id="GO:0016616">
    <property type="term" value="F:oxidoreductase activity, acting on the CH-OH group of donors, NAD or NADP as acceptor"/>
    <property type="evidence" value="ECO:0007669"/>
    <property type="project" value="TreeGrafter"/>
</dbReference>
<keyword evidence="3" id="KW-1185">Reference proteome</keyword>
<protein>
    <submittedName>
        <fullName evidence="2">SDR family oxidoreductase</fullName>
    </submittedName>
</protein>
<dbReference type="OrthoDB" id="9804774at2"/>